<dbReference type="InterPro" id="IPR018485">
    <property type="entry name" value="FGGY_C"/>
</dbReference>
<keyword evidence="10" id="KW-0067">ATP-binding</keyword>
<dbReference type="SUPFAM" id="SSF48464">
    <property type="entry name" value="ENTH/VHS domain"/>
    <property type="match status" value="1"/>
</dbReference>
<evidence type="ECO:0000256" key="6">
    <source>
        <dbReference type="ARBA" id="ARBA00022679"/>
    </source>
</evidence>
<dbReference type="SUPFAM" id="SSF53067">
    <property type="entry name" value="Actin-like ATPase domain"/>
    <property type="match status" value="2"/>
</dbReference>
<dbReference type="GO" id="GO:0005524">
    <property type="term" value="F:ATP binding"/>
    <property type="evidence" value="ECO:0007669"/>
    <property type="project" value="UniProtKB-KW"/>
</dbReference>
<dbReference type="SMART" id="SM00273">
    <property type="entry name" value="ENTH"/>
    <property type="match status" value="1"/>
</dbReference>
<evidence type="ECO:0000313" key="16">
    <source>
        <dbReference type="Proteomes" id="UP000629468"/>
    </source>
</evidence>
<comment type="similarity">
    <text evidence="3 12">Belongs to the FGGY kinase family.</text>
</comment>
<feature type="compositionally biased region" description="Pro residues" evidence="13">
    <location>
        <begin position="1084"/>
        <end position="1094"/>
    </location>
</feature>
<evidence type="ECO:0000256" key="12">
    <source>
        <dbReference type="RuleBase" id="RU003733"/>
    </source>
</evidence>
<feature type="compositionally biased region" description="Polar residues" evidence="13">
    <location>
        <begin position="1364"/>
        <end position="1373"/>
    </location>
</feature>
<dbReference type="FunFam" id="3.30.420.40:FF:000086">
    <property type="entry name" value="Glycerol kinase"/>
    <property type="match status" value="1"/>
</dbReference>
<dbReference type="PANTHER" id="PTHR10196">
    <property type="entry name" value="SUGAR KINASE"/>
    <property type="match status" value="1"/>
</dbReference>
<comment type="subcellular location">
    <subcellularLocation>
        <location evidence="1">Cytoplasm</location>
    </subcellularLocation>
</comment>
<feature type="compositionally biased region" description="Low complexity" evidence="13">
    <location>
        <begin position="885"/>
        <end position="915"/>
    </location>
</feature>
<dbReference type="GO" id="GO:0030276">
    <property type="term" value="F:clathrin binding"/>
    <property type="evidence" value="ECO:0007669"/>
    <property type="project" value="InterPro"/>
</dbReference>
<dbReference type="InterPro" id="IPR042018">
    <property type="entry name" value="GK1-3_metazoan-type"/>
</dbReference>
<evidence type="ECO:0000256" key="8">
    <source>
        <dbReference type="ARBA" id="ARBA00022777"/>
    </source>
</evidence>
<comment type="caution">
    <text evidence="15">The sequence shown here is derived from an EMBL/GenBank/DDBJ whole genome shotgun (WGS) entry which is preliminary data.</text>
</comment>
<evidence type="ECO:0000313" key="15">
    <source>
        <dbReference type="EMBL" id="KAF7770907.1"/>
    </source>
</evidence>
<dbReference type="Gene3D" id="1.20.58.150">
    <property type="entry name" value="ANTH domain"/>
    <property type="match status" value="1"/>
</dbReference>
<dbReference type="GO" id="GO:0005739">
    <property type="term" value="C:mitochondrion"/>
    <property type="evidence" value="ECO:0007669"/>
    <property type="project" value="TreeGrafter"/>
</dbReference>
<dbReference type="FunFam" id="1.20.58.150:FF:000004">
    <property type="entry name" value="ENTH domain protein"/>
    <property type="match status" value="1"/>
</dbReference>
<dbReference type="GO" id="GO:0005545">
    <property type="term" value="F:1-phosphatidylinositol binding"/>
    <property type="evidence" value="ECO:0007669"/>
    <property type="project" value="InterPro"/>
</dbReference>
<dbReference type="Gene3D" id="1.25.40.90">
    <property type="match status" value="1"/>
</dbReference>
<feature type="region of interest" description="Disordered" evidence="13">
    <location>
        <begin position="669"/>
        <end position="700"/>
    </location>
</feature>
<dbReference type="EC" id="2.7.1.30" evidence="4"/>
<dbReference type="EMBL" id="JABXXO010000009">
    <property type="protein sequence ID" value="KAF7770907.1"/>
    <property type="molecule type" value="Genomic_DNA"/>
</dbReference>
<feature type="domain" description="ENTH" evidence="14">
    <location>
        <begin position="535"/>
        <end position="665"/>
    </location>
</feature>
<dbReference type="InterPro" id="IPR005999">
    <property type="entry name" value="Glycerol_kin"/>
</dbReference>
<comment type="pathway">
    <text evidence="2">Polyol metabolism; glycerol degradation via glycerol kinase pathway; sn-glycerol 3-phosphate from glycerol: step 1/1.</text>
</comment>
<protein>
    <recommendedName>
        <fullName evidence="4">glycerol kinase</fullName>
        <ecNumber evidence="4">2.7.1.30</ecNumber>
    </recommendedName>
    <alternativeName>
        <fullName evidence="11">ATP:glycerol 3-phosphotransferase</fullName>
    </alternativeName>
</protein>
<dbReference type="GO" id="GO:0030136">
    <property type="term" value="C:clathrin-coated vesicle"/>
    <property type="evidence" value="ECO:0007669"/>
    <property type="project" value="InterPro"/>
</dbReference>
<dbReference type="SUPFAM" id="SSF89009">
    <property type="entry name" value="GAT-like domain"/>
    <property type="match status" value="1"/>
</dbReference>
<dbReference type="InterPro" id="IPR018483">
    <property type="entry name" value="Carb_kinase_FGGY_CS"/>
</dbReference>
<dbReference type="GO" id="GO:0048268">
    <property type="term" value="P:clathrin coat assembly"/>
    <property type="evidence" value="ECO:0007669"/>
    <property type="project" value="InterPro"/>
</dbReference>
<dbReference type="InterPro" id="IPR013809">
    <property type="entry name" value="ENTH"/>
</dbReference>
<evidence type="ECO:0000256" key="11">
    <source>
        <dbReference type="ARBA" id="ARBA00043149"/>
    </source>
</evidence>
<feature type="region of interest" description="Disordered" evidence="13">
    <location>
        <begin position="1319"/>
        <end position="1358"/>
    </location>
</feature>
<evidence type="ECO:0000256" key="1">
    <source>
        <dbReference type="ARBA" id="ARBA00004496"/>
    </source>
</evidence>
<keyword evidence="6 12" id="KW-0808">Transferase</keyword>
<evidence type="ECO:0000256" key="13">
    <source>
        <dbReference type="SAM" id="MobiDB-lite"/>
    </source>
</evidence>
<dbReference type="InterPro" id="IPR008942">
    <property type="entry name" value="ENTH_VHS"/>
</dbReference>
<dbReference type="Pfam" id="PF07651">
    <property type="entry name" value="ANTH"/>
    <property type="match status" value="1"/>
</dbReference>
<dbReference type="PROSITE" id="PS50942">
    <property type="entry name" value="ENTH"/>
    <property type="match status" value="1"/>
</dbReference>
<dbReference type="CDD" id="cd07792">
    <property type="entry name" value="ASKHA_NBD_FGGY_GK1-3-like"/>
    <property type="match status" value="1"/>
</dbReference>
<name>A0A8H7F0E0_AGABI</name>
<dbReference type="NCBIfam" id="NF000756">
    <property type="entry name" value="PRK00047.1"/>
    <property type="match status" value="1"/>
</dbReference>
<dbReference type="UniPathway" id="UPA00618">
    <property type="reaction ID" value="UER00672"/>
</dbReference>
<evidence type="ECO:0000259" key="14">
    <source>
        <dbReference type="PROSITE" id="PS50942"/>
    </source>
</evidence>
<evidence type="ECO:0000256" key="3">
    <source>
        <dbReference type="ARBA" id="ARBA00009156"/>
    </source>
</evidence>
<evidence type="ECO:0000256" key="4">
    <source>
        <dbReference type="ARBA" id="ARBA00012099"/>
    </source>
</evidence>
<dbReference type="GO" id="GO:0006641">
    <property type="term" value="P:triglyceride metabolic process"/>
    <property type="evidence" value="ECO:0007669"/>
    <property type="project" value="TreeGrafter"/>
</dbReference>
<dbReference type="PROSITE" id="PS00445">
    <property type="entry name" value="FGGY_KINASES_2"/>
    <property type="match status" value="1"/>
</dbReference>
<keyword evidence="8 12" id="KW-0418">Kinase</keyword>
<gene>
    <name evidence="15" type="ORF">Agabi119p4_6881</name>
</gene>
<dbReference type="Pfam" id="PF00370">
    <property type="entry name" value="FGGY_N"/>
    <property type="match status" value="1"/>
</dbReference>
<dbReference type="FunFam" id="1.25.40.90:FF:000036">
    <property type="entry name" value="Unplaced genomic scaffold supercont1.4, whole genome shotgun sequence"/>
    <property type="match status" value="1"/>
</dbReference>
<feature type="compositionally biased region" description="Low complexity" evidence="13">
    <location>
        <begin position="1095"/>
        <end position="1105"/>
    </location>
</feature>
<feature type="compositionally biased region" description="Polar residues" evidence="13">
    <location>
        <begin position="1132"/>
        <end position="1143"/>
    </location>
</feature>
<dbReference type="PANTHER" id="PTHR10196:SF69">
    <property type="entry name" value="GLYCEROL KINASE"/>
    <property type="match status" value="1"/>
</dbReference>
<dbReference type="GO" id="GO:0019563">
    <property type="term" value="P:glycerol catabolic process"/>
    <property type="evidence" value="ECO:0007669"/>
    <property type="project" value="UniProtKB-UniPathway"/>
</dbReference>
<dbReference type="Proteomes" id="UP000629468">
    <property type="component" value="Unassembled WGS sequence"/>
</dbReference>
<dbReference type="Pfam" id="PF02782">
    <property type="entry name" value="FGGY_C"/>
    <property type="match status" value="1"/>
</dbReference>
<evidence type="ECO:0000256" key="9">
    <source>
        <dbReference type="ARBA" id="ARBA00022798"/>
    </source>
</evidence>
<dbReference type="FunFam" id="3.30.420.40:FF:000108">
    <property type="entry name" value="Glycerol kinase, glycosomal"/>
    <property type="match status" value="1"/>
</dbReference>
<feature type="compositionally biased region" description="Polar residues" evidence="13">
    <location>
        <begin position="1450"/>
        <end position="1461"/>
    </location>
</feature>
<proteinExistence type="inferred from homology"/>
<feature type="compositionally biased region" description="Low complexity" evidence="13">
    <location>
        <begin position="1189"/>
        <end position="1217"/>
    </location>
</feature>
<feature type="region of interest" description="Disordered" evidence="13">
    <location>
        <begin position="1242"/>
        <end position="1277"/>
    </location>
</feature>
<feature type="compositionally biased region" description="Polar residues" evidence="13">
    <location>
        <begin position="1048"/>
        <end position="1063"/>
    </location>
</feature>
<dbReference type="CDD" id="cd16988">
    <property type="entry name" value="ANTH_N_YAP180"/>
    <property type="match status" value="1"/>
</dbReference>
<dbReference type="GO" id="GO:0004370">
    <property type="term" value="F:glycerol kinase activity"/>
    <property type="evidence" value="ECO:0007669"/>
    <property type="project" value="UniProtKB-EC"/>
</dbReference>
<evidence type="ECO:0000256" key="10">
    <source>
        <dbReference type="ARBA" id="ARBA00022840"/>
    </source>
</evidence>
<dbReference type="InterPro" id="IPR011417">
    <property type="entry name" value="ANTH_dom"/>
</dbReference>
<evidence type="ECO:0000256" key="2">
    <source>
        <dbReference type="ARBA" id="ARBA00005190"/>
    </source>
</evidence>
<dbReference type="PROSITE" id="PS00933">
    <property type="entry name" value="FGGY_KINASES_1"/>
    <property type="match status" value="1"/>
</dbReference>
<feature type="compositionally biased region" description="Polar residues" evidence="13">
    <location>
        <begin position="1267"/>
        <end position="1277"/>
    </location>
</feature>
<feature type="region of interest" description="Disordered" evidence="13">
    <location>
        <begin position="1037"/>
        <end position="1219"/>
    </location>
</feature>
<dbReference type="NCBIfam" id="TIGR01311">
    <property type="entry name" value="glycerol_kin"/>
    <property type="match status" value="1"/>
</dbReference>
<dbReference type="GO" id="GO:0046167">
    <property type="term" value="P:glycerol-3-phosphate biosynthetic process"/>
    <property type="evidence" value="ECO:0007669"/>
    <property type="project" value="TreeGrafter"/>
</dbReference>
<feature type="compositionally biased region" description="Polar residues" evidence="13">
    <location>
        <begin position="1109"/>
        <end position="1124"/>
    </location>
</feature>
<organism evidence="15 16">
    <name type="scientific">Agaricus bisporus var. burnettii</name>
    <dbReference type="NCBI Taxonomy" id="192524"/>
    <lineage>
        <taxon>Eukaryota</taxon>
        <taxon>Fungi</taxon>
        <taxon>Dikarya</taxon>
        <taxon>Basidiomycota</taxon>
        <taxon>Agaricomycotina</taxon>
        <taxon>Agaricomycetes</taxon>
        <taxon>Agaricomycetidae</taxon>
        <taxon>Agaricales</taxon>
        <taxon>Agaricineae</taxon>
        <taxon>Agaricaceae</taxon>
        <taxon>Agaricus</taxon>
    </lineage>
</organism>
<keyword evidence="5" id="KW-0963">Cytoplasm</keyword>
<reference evidence="15 16" key="1">
    <citation type="journal article" name="Sci. Rep.">
        <title>Telomere-to-telomere assembled and centromere annotated genomes of the two main subspecies of the button mushroom Agaricus bisporus reveal especially polymorphic chromosome ends.</title>
        <authorList>
            <person name="Sonnenberg A.S.M."/>
            <person name="Sedaghat-Telgerd N."/>
            <person name="Lavrijssen B."/>
            <person name="Ohm R.A."/>
            <person name="Hendrickx P.M."/>
            <person name="Scholtmeijer K."/>
            <person name="Baars J.J.P."/>
            <person name="van Peer A."/>
        </authorList>
    </citation>
    <scope>NUCLEOTIDE SEQUENCE [LARGE SCALE GENOMIC DNA]</scope>
    <source>
        <strain evidence="15 16">H119_p4</strain>
    </source>
</reference>
<evidence type="ECO:0000256" key="5">
    <source>
        <dbReference type="ARBA" id="ARBA00022490"/>
    </source>
</evidence>
<sequence>MASTLKLGEFVGSLDCGTTSVRFMVFNKHADVIAEHQLEFPQYYPHPGWHDHDADEIQQHANICIEESVKQLEKAGWAKESVKVIGVTNQRETAVAWSRKTGKPLCKAIVWTDSRTKNVVAHYENKLKETGIQVSPGVWVKGKEGVDALRDITGLPLSTYFSAIKLRWMIDHYPDVTAAHEADDLLFGTVESWVAYNLLGGVKTGIHISEVTNASRTLLLNTKTLQWEPCLLEFFGLRKSILPKLVSTSEVYGKLAYGPLAGVPIGGLVGDQQAALIGNKCLNQGEAKCTYGTGAFLLFCTGGDIVESKHGLLSTIAYQAGPNAKPIYALEGSIAVAGSAVKWLRDTMGMISTAAEVNTLAGRESDTGGLYFVTAFSGLLAPYWDPGAAGMLIGISQSTNPSHIARAVLEANAYQTRAIIESMKLDSGSDLKYLKVDGGMTNGDLVMEVLADVGGFTVVRPEMRESTALGSALCAGAAIKLFGWDLNKPETLKDVNVKGSVEFQPRLVFAEREKRWKGWQKAIERSRGWEEGVDEKAANMSSYDKVVKLACKPKNDPPKPKYIDNIIAATWSEDGAVHDVCKALSPRFREPNSVVVFKALIVLHTMIRNGATDNVLTHLSQSDVLKLRNVYSANWEGFANPDHLHHYAKYLDSRIRAYQSLKHDVIKVQSESNRDMRSSTLLDDDEHRGRPSTKQRTKQSNVTLGRTKTMLGRKLRSMTVEKGLLRETKAVHQMIDSLVECRFYIDGVDDALRLAALRMLVKDLLILFQAGNEAVVNLLEQYFEMSRIDAAEALSIYRHFCKQTELVSEYLGVAKKLQNLLNVPIPNLRLAPLSLAAALQEYLDDPNFEQNRKDYKTNKAIADGRPVPKLPKGASASKSDKKPDSTPADIKTTPANNQAASTATSATSSTSQPPAKKQLMEDFFNSIEENQTNMFDNQASSAPNPFAQMSSSQPFGVPQITTQPTGFLMPQYTAMPNSSNPFGLSQQPTSATARPMTTFLPNTNQYNMLQPQATGFNPFRQSMIAPQTTGMALFGVGNNPGMGMGAPQPQSNPFPTSSSQQPLQPMATGYGHTLFNMNPQQPQQSPPTQQPPQPQQYQQQYQPLPNFASLGSGTVASQPQTNANVPPRPASTPLTALGSTAKSISPPPLKPHMTGTRNPFGPVITPAPPVPKQPTLADLAIGNTGVGSTAPTASAQPQQSTQGSGTTSGTTNGFNFANSALNPGGTDMGSIASSFAFSANKSANAAASPPPGPSPTLGTSMFAGSPGFNQSMPGASSVAATQSLPTAVGNGANTTTAQLKPQMTGFGGLKPFKPTSSFGAALMDSLPPVPNSPDSSAGTGPANHSSPGTSTTGFSEFGALNKQQPTGAANTMNGHAGPGTAVNSFNAIRNTTLPSSTGVGLRPQLTGGGAANPFRASMATGNPMGGSAAPSVPPLPTGFGTGNMFGTMPSFSSTSAFNNSYGQTQQGAGQGQQQGQGSLI</sequence>
<accession>A0A8H7F0E0</accession>
<evidence type="ECO:0000256" key="7">
    <source>
        <dbReference type="ARBA" id="ARBA00022741"/>
    </source>
</evidence>
<keyword evidence="9" id="KW-0319">Glycerol metabolism</keyword>
<feature type="region of interest" description="Disordered" evidence="13">
    <location>
        <begin position="857"/>
        <end position="915"/>
    </location>
</feature>
<keyword evidence="7" id="KW-0547">Nucleotide-binding</keyword>
<dbReference type="InterPro" id="IPR014712">
    <property type="entry name" value="ANTH_dom_sf"/>
</dbReference>
<feature type="region of interest" description="Disordered" evidence="13">
    <location>
        <begin position="1450"/>
        <end position="1480"/>
    </location>
</feature>
<dbReference type="Gene3D" id="3.30.420.40">
    <property type="match status" value="2"/>
</dbReference>
<dbReference type="InterPro" id="IPR043129">
    <property type="entry name" value="ATPase_NBD"/>
</dbReference>
<dbReference type="InterPro" id="IPR018484">
    <property type="entry name" value="FGGY_N"/>
</dbReference>
<feature type="region of interest" description="Disordered" evidence="13">
    <location>
        <begin position="1364"/>
        <end position="1383"/>
    </location>
</feature>
<feature type="compositionally biased region" description="Polar residues" evidence="13">
    <location>
        <begin position="1332"/>
        <end position="1354"/>
    </location>
</feature>